<dbReference type="GO" id="GO:0008010">
    <property type="term" value="F:structural constituent of chitin-based larval cuticle"/>
    <property type="evidence" value="ECO:0007669"/>
    <property type="project" value="TreeGrafter"/>
</dbReference>
<dbReference type="PROSITE" id="PS51155">
    <property type="entry name" value="CHIT_BIND_RR_2"/>
    <property type="match status" value="1"/>
</dbReference>
<dbReference type="InParanoid" id="A0A6P8YLJ2"/>
<keyword evidence="3" id="KW-1185">Reference proteome</keyword>
<dbReference type="OrthoDB" id="6515429at2759"/>
<dbReference type="InterPro" id="IPR000618">
    <property type="entry name" value="Insect_cuticle"/>
</dbReference>
<dbReference type="PANTHER" id="PTHR10380">
    <property type="entry name" value="CUTICLE PROTEIN"/>
    <property type="match status" value="1"/>
</dbReference>
<keyword evidence="1 2" id="KW-0193">Cuticle</keyword>
<dbReference type="Pfam" id="PF00379">
    <property type="entry name" value="Chitin_bind_4"/>
    <property type="match status" value="1"/>
</dbReference>
<reference evidence="4" key="1">
    <citation type="submission" date="2025-08" db="UniProtKB">
        <authorList>
            <consortium name="RefSeq"/>
        </authorList>
    </citation>
    <scope>IDENTIFICATION</scope>
    <source>
        <tissue evidence="4">Total insect</tissue>
    </source>
</reference>
<name>A0A6P8YLJ2_THRPL</name>
<evidence type="ECO:0000313" key="4">
    <source>
        <dbReference type="RefSeq" id="XP_034237965.1"/>
    </source>
</evidence>
<evidence type="ECO:0000256" key="2">
    <source>
        <dbReference type="PROSITE-ProRule" id="PRU00497"/>
    </source>
</evidence>
<organism evidence="4">
    <name type="scientific">Thrips palmi</name>
    <name type="common">Melon thrips</name>
    <dbReference type="NCBI Taxonomy" id="161013"/>
    <lineage>
        <taxon>Eukaryota</taxon>
        <taxon>Metazoa</taxon>
        <taxon>Ecdysozoa</taxon>
        <taxon>Arthropoda</taxon>
        <taxon>Hexapoda</taxon>
        <taxon>Insecta</taxon>
        <taxon>Pterygota</taxon>
        <taxon>Neoptera</taxon>
        <taxon>Paraneoptera</taxon>
        <taxon>Thysanoptera</taxon>
        <taxon>Terebrantia</taxon>
        <taxon>Thripoidea</taxon>
        <taxon>Thripidae</taxon>
        <taxon>Thrips</taxon>
    </lineage>
</organism>
<evidence type="ECO:0000256" key="1">
    <source>
        <dbReference type="ARBA" id="ARBA00022460"/>
    </source>
</evidence>
<proteinExistence type="predicted"/>
<gene>
    <name evidence="4" type="primary">LOC117643278</name>
</gene>
<dbReference type="InterPro" id="IPR050468">
    <property type="entry name" value="Cuticle_Struct_Prot"/>
</dbReference>
<dbReference type="Proteomes" id="UP000515158">
    <property type="component" value="Unplaced"/>
</dbReference>
<protein>
    <submittedName>
        <fullName evidence="4">Uncharacterized protein LOC117643278</fullName>
    </submittedName>
</protein>
<dbReference type="GeneID" id="117643278"/>
<evidence type="ECO:0000313" key="3">
    <source>
        <dbReference type="Proteomes" id="UP000515158"/>
    </source>
</evidence>
<dbReference type="KEGG" id="tpal:117643278"/>
<sequence length="460" mass="48626">MPDNHRFSNLKFKPRISCLRLCRKRHPFNKPVVDTPEVAAARAHHLAIVQDVRARGASGVVSVTPTPLAAVASWSTPSSQYAQQRVWTVSSTPAPVQDTVEVAAAKAKHFAAVQEANARAAVASQQSYQHSGVQAYQQQRHHQQYSVSVTPSPVQETPEVAAAKAQHLAAVAQAAARVSSSNSLSSGYAVPAAVPAIGVSRFHYPNVPADLAPRFPAPAPTPIAAWPAANVAVRYNTIASVEDGTGRYVPDDEGQYDPRLDAEGQYDPRLDAEGQYVPSLNDEGQWVPSANEGQYIAGREDQSDEDNMPYSYSYSDGLSSKTETKTADGLTRGRYSYVDANGVLQAVDYEADNYNGFRASGTNLPQAPSAAPVAPAGRIYHPPGPAYPVPAQVFQAPIAAYGVPSQPIHPRPIAAAYAAPAAAVAVPDVPADTPEVAAAKAAHFAAHREAGARLASAYSG</sequence>
<dbReference type="PANTHER" id="PTHR10380:SF196">
    <property type="entry name" value="CUTICULAR PROTEIN 72EA"/>
    <property type="match status" value="1"/>
</dbReference>
<accession>A0A6P8YLJ2</accession>
<dbReference type="GO" id="GO:0062129">
    <property type="term" value="C:chitin-based extracellular matrix"/>
    <property type="evidence" value="ECO:0007669"/>
    <property type="project" value="TreeGrafter"/>
</dbReference>
<dbReference type="RefSeq" id="XP_034237965.1">
    <property type="nucleotide sequence ID" value="XM_034382074.1"/>
</dbReference>
<dbReference type="AlphaFoldDB" id="A0A6P8YLJ2"/>
<dbReference type="PROSITE" id="PS00233">
    <property type="entry name" value="CHIT_BIND_RR_1"/>
    <property type="match status" value="1"/>
</dbReference>
<dbReference type="InterPro" id="IPR031311">
    <property type="entry name" value="CHIT_BIND_RR_consensus"/>
</dbReference>